<organism evidence="1 2">
    <name type="scientific">Sodalis glossinidius (strain morsitans)</name>
    <dbReference type="NCBI Taxonomy" id="343509"/>
    <lineage>
        <taxon>Bacteria</taxon>
        <taxon>Pseudomonadati</taxon>
        <taxon>Pseudomonadota</taxon>
        <taxon>Gammaproteobacteria</taxon>
        <taxon>Enterobacterales</taxon>
        <taxon>Bruguierivoracaceae</taxon>
        <taxon>Sodalis</taxon>
    </lineage>
</organism>
<gene>
    <name evidence="1" type="ORF">SGGMMB4_00336</name>
</gene>
<reference evidence="1 2" key="1">
    <citation type="submission" date="2015-05" db="EMBL/GenBank/DDBJ databases">
        <authorList>
            <person name="Goodhead I."/>
        </authorList>
    </citation>
    <scope>NUCLEOTIDE SEQUENCE [LARGE SCALE GENOMIC DNA]</scope>
    <source>
        <strain evidence="2">morsitans</strain>
    </source>
</reference>
<dbReference type="EMBL" id="LN854557">
    <property type="protein sequence ID" value="CRL43769.1"/>
    <property type="molecule type" value="Genomic_DNA"/>
</dbReference>
<dbReference type="Proteomes" id="UP000245838">
    <property type="component" value="Chromosome sggmmb4_Chromosome"/>
</dbReference>
<name>A0A193QF30_SODGM</name>
<dbReference type="AlphaFoldDB" id="A0A193QF30"/>
<evidence type="ECO:0000313" key="1">
    <source>
        <dbReference type="EMBL" id="CRL43769.1"/>
    </source>
</evidence>
<sequence length="116" mass="12045">MPIMIRVIPFLIVLFAAPLQAAGVLTQSLPAITLNLPVDEQEDALLKTVALPASTAGKLTATRLSLMAAGTPWDAGRGIYQTPVAGLGLSLCNRAGDRCLTQNTPWIPGDAPSAPV</sequence>
<accession>A0A193QF30</accession>
<protein>
    <submittedName>
        <fullName evidence="1">Uncharacterized protein</fullName>
    </submittedName>
</protein>
<dbReference type="RefSeq" id="WP_148203328.1">
    <property type="nucleotide sequence ID" value="NC_007712.1"/>
</dbReference>
<dbReference type="OrthoDB" id="6607238at2"/>
<evidence type="ECO:0000313" key="2">
    <source>
        <dbReference type="Proteomes" id="UP000245838"/>
    </source>
</evidence>
<proteinExistence type="predicted"/>